<feature type="transmembrane region" description="Helical" evidence="1">
    <location>
        <begin position="62"/>
        <end position="81"/>
    </location>
</feature>
<name>A0AB39BPD8_9BACI</name>
<reference evidence="2" key="1">
    <citation type="submission" date="2024-07" db="EMBL/GenBank/DDBJ databases">
        <title>Identification and characteristics of an arsenic-resistant bacterial isolate, which belongs to a novel species.</title>
        <authorList>
            <person name="Juszczyk A."/>
            <person name="Kowalczyk A."/>
            <person name="Was K."/>
            <person name="Kosowicz W."/>
            <person name="Budzyn A."/>
            <person name="Latowski D."/>
        </authorList>
    </citation>
    <scope>NUCLEOTIDE SEQUENCE</scope>
    <source>
        <strain evidence="2">As8PL</strain>
    </source>
</reference>
<keyword evidence="1" id="KW-0472">Membrane</keyword>
<dbReference type="InterPro" id="IPR010001">
    <property type="entry name" value="BofA"/>
</dbReference>
<feature type="transmembrane region" description="Helical" evidence="1">
    <location>
        <begin position="6"/>
        <end position="24"/>
    </location>
</feature>
<dbReference type="Pfam" id="PF07441">
    <property type="entry name" value="BofA"/>
    <property type="match status" value="1"/>
</dbReference>
<dbReference type="NCBIfam" id="TIGR02862">
    <property type="entry name" value="spore_BofA"/>
    <property type="match status" value="1"/>
</dbReference>
<feature type="transmembrane region" description="Helical" evidence="1">
    <location>
        <begin position="33"/>
        <end position="56"/>
    </location>
</feature>
<organism evidence="2">
    <name type="scientific">Alkalihalophilus sp. As8PL</name>
    <dbReference type="NCBI Taxonomy" id="3237103"/>
    <lineage>
        <taxon>Bacteria</taxon>
        <taxon>Bacillati</taxon>
        <taxon>Bacillota</taxon>
        <taxon>Bacilli</taxon>
        <taxon>Bacillales</taxon>
        <taxon>Bacillaceae</taxon>
        <taxon>Alkalihalophilus</taxon>
    </lineage>
</organism>
<accession>A0AB39BPD8</accession>
<keyword evidence="1" id="KW-1133">Transmembrane helix</keyword>
<dbReference type="RefSeq" id="WP_368502911.1">
    <property type="nucleotide sequence ID" value="NZ_CP162551.1"/>
</dbReference>
<keyword evidence="1" id="KW-0812">Transmembrane</keyword>
<proteinExistence type="predicted"/>
<sequence length="87" mass="9148">MDPILVIAILAGLVILLLTIGAPLKPLRFIGQIAVKVVIGALLLFFVNAFGSFFAFHIPINGVTALVSGVLGLPGLLLLIVTKQFIL</sequence>
<evidence type="ECO:0000256" key="1">
    <source>
        <dbReference type="SAM" id="Phobius"/>
    </source>
</evidence>
<protein>
    <submittedName>
        <fullName evidence="2">Pro-sigmaK processing inhibitor BofA family protein</fullName>
    </submittedName>
</protein>
<dbReference type="AlphaFoldDB" id="A0AB39BPD8"/>
<dbReference type="EMBL" id="CP162551">
    <property type="protein sequence ID" value="XDI35318.1"/>
    <property type="molecule type" value="Genomic_DNA"/>
</dbReference>
<gene>
    <name evidence="2" type="ORF">AB3N04_11305</name>
</gene>
<evidence type="ECO:0000313" key="2">
    <source>
        <dbReference type="EMBL" id="XDI35318.1"/>
    </source>
</evidence>